<proteinExistence type="predicted"/>
<name>A0ACB8R0F5_9AGAM</name>
<sequence>SLCVSESAGATTSASPDPSIPFAPLQSDANFDWNADTGATSHMTPHWHWLRTFRLPI</sequence>
<reference evidence="1" key="2">
    <citation type="journal article" date="2022" name="New Phytol.">
        <title>Evolutionary transition to the ectomycorrhizal habit in the genomes of a hyperdiverse lineage of mushroom-forming fungi.</title>
        <authorList>
            <person name="Looney B."/>
            <person name="Miyauchi S."/>
            <person name="Morin E."/>
            <person name="Drula E."/>
            <person name="Courty P.E."/>
            <person name="Kohler A."/>
            <person name="Kuo A."/>
            <person name="LaButti K."/>
            <person name="Pangilinan J."/>
            <person name="Lipzen A."/>
            <person name="Riley R."/>
            <person name="Andreopoulos W."/>
            <person name="He G."/>
            <person name="Johnson J."/>
            <person name="Nolan M."/>
            <person name="Tritt A."/>
            <person name="Barry K.W."/>
            <person name="Grigoriev I.V."/>
            <person name="Nagy L.G."/>
            <person name="Hibbett D."/>
            <person name="Henrissat B."/>
            <person name="Matheny P.B."/>
            <person name="Labbe J."/>
            <person name="Martin F.M."/>
        </authorList>
    </citation>
    <scope>NUCLEOTIDE SEQUENCE</scope>
    <source>
        <strain evidence="1">FP105234-sp</strain>
    </source>
</reference>
<accession>A0ACB8R0F5</accession>
<evidence type="ECO:0000313" key="2">
    <source>
        <dbReference type="Proteomes" id="UP000814033"/>
    </source>
</evidence>
<reference evidence="1" key="1">
    <citation type="submission" date="2021-02" db="EMBL/GenBank/DDBJ databases">
        <authorList>
            <consortium name="DOE Joint Genome Institute"/>
            <person name="Ahrendt S."/>
            <person name="Looney B.P."/>
            <person name="Miyauchi S."/>
            <person name="Morin E."/>
            <person name="Drula E."/>
            <person name="Courty P.E."/>
            <person name="Chicoki N."/>
            <person name="Fauchery L."/>
            <person name="Kohler A."/>
            <person name="Kuo A."/>
            <person name="Labutti K."/>
            <person name="Pangilinan J."/>
            <person name="Lipzen A."/>
            <person name="Riley R."/>
            <person name="Andreopoulos W."/>
            <person name="He G."/>
            <person name="Johnson J."/>
            <person name="Barry K.W."/>
            <person name="Grigoriev I.V."/>
            <person name="Nagy L."/>
            <person name="Hibbett D."/>
            <person name="Henrissat B."/>
            <person name="Matheny P.B."/>
            <person name="Labbe J."/>
            <person name="Martin F."/>
        </authorList>
    </citation>
    <scope>NUCLEOTIDE SEQUENCE</scope>
    <source>
        <strain evidence="1">FP105234-sp</strain>
    </source>
</reference>
<protein>
    <submittedName>
        <fullName evidence="1">Uncharacterized protein</fullName>
    </submittedName>
</protein>
<dbReference type="EMBL" id="MU276849">
    <property type="protein sequence ID" value="KAI0037579.1"/>
    <property type="molecule type" value="Genomic_DNA"/>
</dbReference>
<comment type="caution">
    <text evidence="1">The sequence shown here is derived from an EMBL/GenBank/DDBJ whole genome shotgun (WGS) entry which is preliminary data.</text>
</comment>
<keyword evidence="2" id="KW-1185">Reference proteome</keyword>
<dbReference type="Proteomes" id="UP000814033">
    <property type="component" value="Unassembled WGS sequence"/>
</dbReference>
<feature type="non-terminal residue" evidence="1">
    <location>
        <position position="1"/>
    </location>
</feature>
<gene>
    <name evidence="1" type="ORF">FA95DRAFT_1617662</name>
</gene>
<evidence type="ECO:0000313" key="1">
    <source>
        <dbReference type="EMBL" id="KAI0037579.1"/>
    </source>
</evidence>
<organism evidence="1 2">
    <name type="scientific">Auriscalpium vulgare</name>
    <dbReference type="NCBI Taxonomy" id="40419"/>
    <lineage>
        <taxon>Eukaryota</taxon>
        <taxon>Fungi</taxon>
        <taxon>Dikarya</taxon>
        <taxon>Basidiomycota</taxon>
        <taxon>Agaricomycotina</taxon>
        <taxon>Agaricomycetes</taxon>
        <taxon>Russulales</taxon>
        <taxon>Auriscalpiaceae</taxon>
        <taxon>Auriscalpium</taxon>
    </lineage>
</organism>